<dbReference type="Pfam" id="PF03334">
    <property type="entry name" value="PhaG_MnhG_YufB"/>
    <property type="match status" value="1"/>
</dbReference>
<evidence type="ECO:0000256" key="4">
    <source>
        <dbReference type="SAM" id="Phobius"/>
    </source>
</evidence>
<feature type="transmembrane region" description="Helical" evidence="4">
    <location>
        <begin position="40"/>
        <end position="60"/>
    </location>
</feature>
<accession>A0A0B5ANS8</accession>
<evidence type="ECO:0000313" key="6">
    <source>
        <dbReference type="Proteomes" id="UP000031449"/>
    </source>
</evidence>
<comment type="subcellular location">
    <subcellularLocation>
        <location evidence="1">Membrane</location>
        <topology evidence="1">Multi-pass membrane protein</topology>
    </subcellularLocation>
</comment>
<dbReference type="NCBIfam" id="NF009314">
    <property type="entry name" value="PRK12674.1-2"/>
    <property type="match status" value="1"/>
</dbReference>
<dbReference type="NCBIfam" id="TIGR01300">
    <property type="entry name" value="CPA3_mnhG_phaG"/>
    <property type="match status" value="1"/>
</dbReference>
<organism evidence="5 6">
    <name type="scientific">Jeotgalibacillus malaysiensis</name>
    <dbReference type="NCBI Taxonomy" id="1508404"/>
    <lineage>
        <taxon>Bacteria</taxon>
        <taxon>Bacillati</taxon>
        <taxon>Bacillota</taxon>
        <taxon>Bacilli</taxon>
        <taxon>Bacillales</taxon>
        <taxon>Caryophanaceae</taxon>
        <taxon>Jeotgalibacillus</taxon>
    </lineage>
</organism>
<dbReference type="PANTHER" id="PTHR34703">
    <property type="entry name" value="ANTIPORTER SUBUNIT MNHG2-RELATED"/>
    <property type="match status" value="1"/>
</dbReference>
<keyword evidence="4" id="KW-0472">Membrane</keyword>
<proteinExistence type="inferred from homology"/>
<sequence length="125" mass="13569">MIDVSEYFIAAFVLIGAFFGVVTAIGLIRLPDLYTRTHAASKSATLGVMSVLIGALLFFLTEEGMFNSRIVLGIFFVLITAPVGGHLIARAAYNAGIKLTPETVQDDLAKKEQFEAKKKKNSSRD</sequence>
<dbReference type="HOGENOM" id="CLU_121334_0_3_9"/>
<evidence type="ECO:0000256" key="2">
    <source>
        <dbReference type="ARBA" id="ARBA00008404"/>
    </source>
</evidence>
<name>A0A0B5ANS8_9BACL</name>
<evidence type="ECO:0000256" key="3">
    <source>
        <dbReference type="ARBA" id="ARBA00022449"/>
    </source>
</evidence>
<dbReference type="Proteomes" id="UP000031449">
    <property type="component" value="Chromosome"/>
</dbReference>
<protein>
    <submittedName>
        <fullName evidence="5">Cation:proton antiporter</fullName>
    </submittedName>
</protein>
<reference evidence="5 6" key="1">
    <citation type="submission" date="2014-08" db="EMBL/GenBank/DDBJ databases">
        <title>Complete genome of a marine bacteria Jeotgalibacillus malaysiensis.</title>
        <authorList>
            <person name="Yaakop A.S."/>
            <person name="Chan K.-G."/>
            <person name="Goh K.M."/>
        </authorList>
    </citation>
    <scope>NUCLEOTIDE SEQUENCE [LARGE SCALE GENOMIC DNA]</scope>
    <source>
        <strain evidence="5 6">D5</strain>
    </source>
</reference>
<keyword evidence="3" id="KW-0050">Antiport</keyword>
<gene>
    <name evidence="5" type="ORF">JMA_25880</name>
</gene>
<feature type="transmembrane region" description="Helical" evidence="4">
    <location>
        <begin position="66"/>
        <end position="89"/>
    </location>
</feature>
<keyword evidence="4" id="KW-1133">Transmembrane helix</keyword>
<keyword evidence="4" id="KW-0812">Transmembrane</keyword>
<keyword evidence="3" id="KW-0813">Transport</keyword>
<evidence type="ECO:0000256" key="1">
    <source>
        <dbReference type="ARBA" id="ARBA00004141"/>
    </source>
</evidence>
<keyword evidence="6" id="KW-1185">Reference proteome</keyword>
<dbReference type="GO" id="GO:0015385">
    <property type="term" value="F:sodium:proton antiporter activity"/>
    <property type="evidence" value="ECO:0007669"/>
    <property type="project" value="TreeGrafter"/>
</dbReference>
<dbReference type="AlphaFoldDB" id="A0A0B5ANS8"/>
<dbReference type="InterPro" id="IPR005133">
    <property type="entry name" value="PhaG_MnhG_YufB"/>
</dbReference>
<dbReference type="BioCyc" id="JESP1508404:G14D9-11868-MONOMER"/>
<comment type="similarity">
    <text evidence="2">Belongs to the CPA3 antiporters (TC 2.A.63) subunit G family.</text>
</comment>
<dbReference type="PANTHER" id="PTHR34703:SF1">
    <property type="entry name" value="ANTIPORTER SUBUNIT MNHG2-RELATED"/>
    <property type="match status" value="1"/>
</dbReference>
<dbReference type="OrthoDB" id="9806575at2"/>
<dbReference type="KEGG" id="jeo:JMA_25880"/>
<feature type="transmembrane region" description="Helical" evidence="4">
    <location>
        <begin position="6"/>
        <end position="28"/>
    </location>
</feature>
<evidence type="ECO:0000313" key="5">
    <source>
        <dbReference type="EMBL" id="AJD91905.1"/>
    </source>
</evidence>
<dbReference type="EMBL" id="CP009416">
    <property type="protein sequence ID" value="AJD91905.1"/>
    <property type="molecule type" value="Genomic_DNA"/>
</dbReference>
<dbReference type="GO" id="GO:0016020">
    <property type="term" value="C:membrane"/>
    <property type="evidence" value="ECO:0007669"/>
    <property type="project" value="UniProtKB-SubCell"/>
</dbReference>
<dbReference type="STRING" id="1508404.JMA_25880"/>